<evidence type="ECO:0000256" key="6">
    <source>
        <dbReference type="ARBA" id="ARBA00023010"/>
    </source>
</evidence>
<keyword evidence="6 9" id="KW-0811">Translocation</keyword>
<evidence type="ECO:0000256" key="3">
    <source>
        <dbReference type="ARBA" id="ARBA00022448"/>
    </source>
</evidence>
<dbReference type="EMBL" id="HBEH01000851">
    <property type="protein sequence ID" value="CAD8343985.1"/>
    <property type="molecule type" value="Transcribed_RNA"/>
</dbReference>
<organism evidence="10">
    <name type="scientific">Pseudo-nitzschia arenysensis</name>
    <dbReference type="NCBI Taxonomy" id="697910"/>
    <lineage>
        <taxon>Eukaryota</taxon>
        <taxon>Sar</taxon>
        <taxon>Stramenopiles</taxon>
        <taxon>Ochrophyta</taxon>
        <taxon>Bacillariophyta</taxon>
        <taxon>Bacillariophyceae</taxon>
        <taxon>Bacillariophycidae</taxon>
        <taxon>Bacillariales</taxon>
        <taxon>Bacillariaceae</taxon>
        <taxon>Pseudo-nitzschia</taxon>
    </lineage>
</organism>
<comment type="similarity">
    <text evidence="2 9">Belongs to the nucleoporin Nup85 family.</text>
</comment>
<comment type="subunit">
    <text evidence="9">Component of the nuclear pore complex (NPC).</text>
</comment>
<sequence length="879" mass="97752">MSASANDSVLSAWDPKSPATLLLPTNIASRNDGEDGSEEKKAMNFASCDTGIGCNTFESSAIMNLIDARDAYLDERKTSSNHHQALRQLSRGYRKALANCLHDWTNDIEQRDEISEEKTKSEKKGNELVDLDLLRATYAITHLSEIFLMSPSGPQDHNGIIENMGYGYENGAWNLPGAVTADTVRYLRKHHFGDIYNLFDSSVVDEMYELWQPDQQDGDNGNQYWEMVEAYVMWGCLEDAWDLLSHHSIVRRYMELNQELGTDGSPFNDYQTAALAEDGEGFRALMSILLSAPLPGSRNNAFDDGFDTSENKNGDSFDPSETKEELIDGIPSSAYRLWEPNSAIGNSNNSSRGYYVNFEPNSAHQVHAHWKQAIDSLPALKRLRQRIPQLDKILALLTGNFRDIEFNSWQEEMCAELLYKIPNIKLMNINVRAAALVQKHANDTEEKHSIDEMMLNIMRGNAGEVLKALHGFGGGSGAALPAVMTSLLSQLLSDANLLNDPTDTELLIGASSSIRSSLAVENHHDLGTRLAVRLLLPHVEIDSDLRITASLVDTLEHHSPKSDAEANSILSLCRKLIERKNVRVLDGCNSICLSRYRRYMGDRIPGGAVHWLLVGMELESLVYCGGQKRTGDWQRALASGACYRRLVLDFTAMSRSLVKTLLGEEKGASLFYERGKEMIAATKEELPNGSNLVSFVPAVKLLENIIVIAGALVERKDNSIIASSIVSCLEERPNDEDDGVVSSLARSLNWDLLRLAIEILDIDAKRIESQENRNSARSISSFDVKGMGVLLSVFTMETKAQELKEKNDTGATGLNEEEVQRSRLILGEGLKRAFLAENSMKKAAKDKKSKSLGATIYTANFSKHSREEQEHAVQMMLEY</sequence>
<evidence type="ECO:0000256" key="1">
    <source>
        <dbReference type="ARBA" id="ARBA00004567"/>
    </source>
</evidence>
<dbReference type="GO" id="GO:0031965">
    <property type="term" value="C:nuclear membrane"/>
    <property type="evidence" value="ECO:0007669"/>
    <property type="project" value="UniProtKB-UniRule"/>
</dbReference>
<dbReference type="InterPro" id="IPR011502">
    <property type="entry name" value="Nucleoporin_Nup85"/>
</dbReference>
<keyword evidence="8 9" id="KW-0539">Nucleus</keyword>
<comment type="subcellular location">
    <subcellularLocation>
        <location evidence="1 9">Nucleus</location>
        <location evidence="1 9">Nuclear pore complex</location>
    </subcellularLocation>
</comment>
<protein>
    <recommendedName>
        <fullName evidence="9">Nuclear pore complex protein Nup85</fullName>
    </recommendedName>
</protein>
<dbReference type="GO" id="GO:0031080">
    <property type="term" value="C:nuclear pore outer ring"/>
    <property type="evidence" value="ECO:0007669"/>
    <property type="project" value="TreeGrafter"/>
</dbReference>
<keyword evidence="3 9" id="KW-0813">Transport</keyword>
<evidence type="ECO:0000256" key="8">
    <source>
        <dbReference type="ARBA" id="ARBA00023242"/>
    </source>
</evidence>
<evidence type="ECO:0000256" key="5">
    <source>
        <dbReference type="ARBA" id="ARBA00022927"/>
    </source>
</evidence>
<dbReference type="PANTHER" id="PTHR13373">
    <property type="entry name" value="FROUNT PROTEIN-RELATED"/>
    <property type="match status" value="1"/>
</dbReference>
<dbReference type="PANTHER" id="PTHR13373:SF21">
    <property type="entry name" value="NUCLEAR PORE COMPLEX PROTEIN NUP85"/>
    <property type="match status" value="1"/>
</dbReference>
<keyword evidence="5 9" id="KW-0653">Protein transport</keyword>
<dbReference type="GO" id="GO:0017056">
    <property type="term" value="F:structural constituent of nuclear pore"/>
    <property type="evidence" value="ECO:0007669"/>
    <property type="project" value="TreeGrafter"/>
</dbReference>
<accession>A0A7R9ZU23</accession>
<reference evidence="10" key="1">
    <citation type="submission" date="2021-01" db="EMBL/GenBank/DDBJ databases">
        <authorList>
            <person name="Corre E."/>
            <person name="Pelletier E."/>
            <person name="Niang G."/>
            <person name="Scheremetjew M."/>
            <person name="Finn R."/>
            <person name="Kale V."/>
            <person name="Holt S."/>
            <person name="Cochrane G."/>
            <person name="Meng A."/>
            <person name="Brown T."/>
            <person name="Cohen L."/>
        </authorList>
    </citation>
    <scope>NUCLEOTIDE SEQUENCE</scope>
    <source>
        <strain evidence="10">B593</strain>
    </source>
</reference>
<evidence type="ECO:0000256" key="9">
    <source>
        <dbReference type="RuleBase" id="RU365073"/>
    </source>
</evidence>
<evidence type="ECO:0000313" key="10">
    <source>
        <dbReference type="EMBL" id="CAD8343985.1"/>
    </source>
</evidence>
<keyword evidence="9" id="KW-0472">Membrane</keyword>
<evidence type="ECO:0000256" key="4">
    <source>
        <dbReference type="ARBA" id="ARBA00022816"/>
    </source>
</evidence>
<keyword evidence="7 9" id="KW-0906">Nuclear pore complex</keyword>
<dbReference type="GO" id="GO:0006406">
    <property type="term" value="P:mRNA export from nucleus"/>
    <property type="evidence" value="ECO:0007669"/>
    <property type="project" value="TreeGrafter"/>
</dbReference>
<dbReference type="GO" id="GO:0045893">
    <property type="term" value="P:positive regulation of DNA-templated transcription"/>
    <property type="evidence" value="ECO:0007669"/>
    <property type="project" value="TreeGrafter"/>
</dbReference>
<dbReference type="AlphaFoldDB" id="A0A7R9ZU23"/>
<name>A0A7R9ZU23_9STRA</name>
<dbReference type="Pfam" id="PF07575">
    <property type="entry name" value="Nucleopor_Nup85"/>
    <property type="match status" value="2"/>
</dbReference>
<gene>
    <name evidence="10" type="ORF">PARE0329_LOCUS620</name>
</gene>
<dbReference type="GO" id="GO:0006606">
    <property type="term" value="P:protein import into nucleus"/>
    <property type="evidence" value="ECO:0007669"/>
    <property type="project" value="TreeGrafter"/>
</dbReference>
<proteinExistence type="inferred from homology"/>
<evidence type="ECO:0000256" key="7">
    <source>
        <dbReference type="ARBA" id="ARBA00023132"/>
    </source>
</evidence>
<comment type="function">
    <text evidence="9">Functions as a component of the nuclear pore complex (NPC).</text>
</comment>
<keyword evidence="4 9" id="KW-0509">mRNA transport</keyword>
<evidence type="ECO:0000256" key="2">
    <source>
        <dbReference type="ARBA" id="ARBA00005573"/>
    </source>
</evidence>